<keyword evidence="4 8" id="KW-1003">Cell membrane</keyword>
<evidence type="ECO:0000256" key="6">
    <source>
        <dbReference type="ARBA" id="ARBA00022989"/>
    </source>
</evidence>
<reference evidence="11" key="1">
    <citation type="journal article" date="2023" name="Plant J.">
        <title>The genome of the king protea, Protea cynaroides.</title>
        <authorList>
            <person name="Chang J."/>
            <person name="Duong T.A."/>
            <person name="Schoeman C."/>
            <person name="Ma X."/>
            <person name="Roodt D."/>
            <person name="Barker N."/>
            <person name="Li Z."/>
            <person name="Van de Peer Y."/>
            <person name="Mizrachi E."/>
        </authorList>
    </citation>
    <scope>NUCLEOTIDE SEQUENCE</scope>
    <source>
        <tissue evidence="11">Young leaves</tissue>
    </source>
</reference>
<evidence type="ECO:0000313" key="11">
    <source>
        <dbReference type="EMBL" id="KAJ4972351.1"/>
    </source>
</evidence>
<feature type="region of interest" description="Disordered" evidence="9">
    <location>
        <begin position="1"/>
        <end position="24"/>
    </location>
</feature>
<dbReference type="GO" id="GO:0005886">
    <property type="term" value="C:plasma membrane"/>
    <property type="evidence" value="ECO:0007669"/>
    <property type="project" value="UniProtKB-SubCell"/>
</dbReference>
<dbReference type="EMBL" id="JAMYWD010000005">
    <property type="protein sequence ID" value="KAJ4972351.1"/>
    <property type="molecule type" value="Genomic_DNA"/>
</dbReference>
<comment type="subunit">
    <text evidence="3 8">Homodimer and heterodimers.</text>
</comment>
<evidence type="ECO:0000256" key="2">
    <source>
        <dbReference type="ARBA" id="ARBA00007651"/>
    </source>
</evidence>
<feature type="transmembrane region" description="Helical" evidence="8">
    <location>
        <begin position="130"/>
        <end position="152"/>
    </location>
</feature>
<evidence type="ECO:0000259" key="10">
    <source>
        <dbReference type="Pfam" id="PF04535"/>
    </source>
</evidence>
<evidence type="ECO:0000256" key="9">
    <source>
        <dbReference type="SAM" id="MobiDB-lite"/>
    </source>
</evidence>
<comment type="caution">
    <text evidence="11">The sequence shown here is derived from an EMBL/GenBank/DDBJ whole genome shotgun (WGS) entry which is preliminary data.</text>
</comment>
<evidence type="ECO:0000256" key="3">
    <source>
        <dbReference type="ARBA" id="ARBA00011489"/>
    </source>
</evidence>
<dbReference type="PANTHER" id="PTHR33573">
    <property type="entry name" value="CASP-LIKE PROTEIN 4A4"/>
    <property type="match status" value="1"/>
</dbReference>
<keyword evidence="12" id="KW-1185">Reference proteome</keyword>
<evidence type="ECO:0000256" key="8">
    <source>
        <dbReference type="RuleBase" id="RU361233"/>
    </source>
</evidence>
<comment type="subcellular location">
    <subcellularLocation>
        <location evidence="1 8">Cell membrane</location>
        <topology evidence="1 8">Multi-pass membrane protein</topology>
    </subcellularLocation>
</comment>
<feature type="transmembrane region" description="Helical" evidence="8">
    <location>
        <begin position="51"/>
        <end position="71"/>
    </location>
</feature>
<dbReference type="PANTHER" id="PTHR33573:SF57">
    <property type="entry name" value="CASP-LIKE PROTEIN 4B1"/>
    <property type="match status" value="1"/>
</dbReference>
<keyword evidence="5 8" id="KW-0812">Transmembrane</keyword>
<evidence type="ECO:0000256" key="5">
    <source>
        <dbReference type="ARBA" id="ARBA00022692"/>
    </source>
</evidence>
<accession>A0A9Q0KLE0</accession>
<sequence>MSPNKVNDSLQDNNAKDPGATAPVNIENQSLEHTPVTQRLRKEILLKKNQVGLRIAALLFSCISFAVMASAKNITYYFDGVIIVYNFDTYGSYRYLVAVGIISTLYFKAQVWRQFFEFRGMYVLSQRTLNFLDFFGDQIVAYLLVSAASSAIPTTDVLSQLTAYGTNTFTISAAASISMAFLAFLAAAASAGISGYMLSSQTCI</sequence>
<proteinExistence type="inferred from homology"/>
<feature type="transmembrane region" description="Helical" evidence="8">
    <location>
        <begin position="172"/>
        <end position="198"/>
    </location>
</feature>
<feature type="compositionally biased region" description="Polar residues" evidence="9">
    <location>
        <begin position="1"/>
        <end position="13"/>
    </location>
</feature>
<evidence type="ECO:0000256" key="4">
    <source>
        <dbReference type="ARBA" id="ARBA00022475"/>
    </source>
</evidence>
<dbReference type="AlphaFoldDB" id="A0A9Q0KLE0"/>
<keyword evidence="7 8" id="KW-0472">Membrane</keyword>
<keyword evidence="6 8" id="KW-1133">Transmembrane helix</keyword>
<feature type="domain" description="Casparian strip membrane protein" evidence="10">
    <location>
        <begin position="47"/>
        <end position="186"/>
    </location>
</feature>
<name>A0A9Q0KLE0_9MAGN</name>
<protein>
    <recommendedName>
        <fullName evidence="8">CASP-like protein</fullName>
    </recommendedName>
</protein>
<gene>
    <name evidence="11" type="ORF">NE237_005450</name>
</gene>
<evidence type="ECO:0000256" key="7">
    <source>
        <dbReference type="ARBA" id="ARBA00023136"/>
    </source>
</evidence>
<evidence type="ECO:0000256" key="1">
    <source>
        <dbReference type="ARBA" id="ARBA00004651"/>
    </source>
</evidence>
<dbReference type="Proteomes" id="UP001141806">
    <property type="component" value="Unassembled WGS sequence"/>
</dbReference>
<dbReference type="InterPro" id="IPR006702">
    <property type="entry name" value="CASP_dom"/>
</dbReference>
<evidence type="ECO:0000313" key="12">
    <source>
        <dbReference type="Proteomes" id="UP001141806"/>
    </source>
</evidence>
<comment type="similarity">
    <text evidence="2 8">Belongs to the Casparian strip membrane proteins (CASP) family.</text>
</comment>
<feature type="transmembrane region" description="Helical" evidence="8">
    <location>
        <begin position="91"/>
        <end position="109"/>
    </location>
</feature>
<dbReference type="Pfam" id="PF04535">
    <property type="entry name" value="CASP_dom"/>
    <property type="match status" value="1"/>
</dbReference>
<organism evidence="11 12">
    <name type="scientific">Protea cynaroides</name>
    <dbReference type="NCBI Taxonomy" id="273540"/>
    <lineage>
        <taxon>Eukaryota</taxon>
        <taxon>Viridiplantae</taxon>
        <taxon>Streptophyta</taxon>
        <taxon>Embryophyta</taxon>
        <taxon>Tracheophyta</taxon>
        <taxon>Spermatophyta</taxon>
        <taxon>Magnoliopsida</taxon>
        <taxon>Proteales</taxon>
        <taxon>Proteaceae</taxon>
        <taxon>Protea</taxon>
    </lineage>
</organism>